<proteinExistence type="predicted"/>
<sequence length="87" mass="9916">MGRSLRAANRPHTTRYDYELAVTQLSDFVGGPDLPEFLETMDMPADDDSDAAQYPTDVERKHVEWYVAWMIETRSASTALNKHKGIQ</sequence>
<dbReference type="EMBL" id="JBHRWK010000005">
    <property type="protein sequence ID" value="MFC3448293.1"/>
    <property type="molecule type" value="Genomic_DNA"/>
</dbReference>
<protein>
    <submittedName>
        <fullName evidence="1">Uncharacterized protein</fullName>
    </submittedName>
</protein>
<gene>
    <name evidence="1" type="ORF">ACFOSH_02515</name>
</gene>
<accession>A0ABV7NQE5</accession>
<name>A0ABV7NQE5_9PSEU</name>
<reference evidence="2" key="1">
    <citation type="journal article" date="2019" name="Int. J. Syst. Evol. Microbiol.">
        <title>The Global Catalogue of Microorganisms (GCM) 10K type strain sequencing project: providing services to taxonomists for standard genome sequencing and annotation.</title>
        <authorList>
            <consortium name="The Broad Institute Genomics Platform"/>
            <consortium name="The Broad Institute Genome Sequencing Center for Infectious Disease"/>
            <person name="Wu L."/>
            <person name="Ma J."/>
        </authorList>
    </citation>
    <scope>NUCLEOTIDE SEQUENCE [LARGE SCALE GENOMIC DNA]</scope>
    <source>
        <strain evidence="2">CGMCC 4.7676</strain>
    </source>
</reference>
<evidence type="ECO:0000313" key="1">
    <source>
        <dbReference type="EMBL" id="MFC3448293.1"/>
    </source>
</evidence>
<dbReference type="RefSeq" id="WP_378236955.1">
    <property type="nucleotide sequence ID" value="NZ_JBHRWK010000005.1"/>
</dbReference>
<organism evidence="1 2">
    <name type="scientific">Amycolatopsis speibonae</name>
    <dbReference type="NCBI Taxonomy" id="1450224"/>
    <lineage>
        <taxon>Bacteria</taxon>
        <taxon>Bacillati</taxon>
        <taxon>Actinomycetota</taxon>
        <taxon>Actinomycetes</taxon>
        <taxon>Pseudonocardiales</taxon>
        <taxon>Pseudonocardiaceae</taxon>
        <taxon>Amycolatopsis</taxon>
    </lineage>
</organism>
<comment type="caution">
    <text evidence="1">The sequence shown here is derived from an EMBL/GenBank/DDBJ whole genome shotgun (WGS) entry which is preliminary data.</text>
</comment>
<evidence type="ECO:0000313" key="2">
    <source>
        <dbReference type="Proteomes" id="UP001595645"/>
    </source>
</evidence>
<keyword evidence="2" id="KW-1185">Reference proteome</keyword>
<dbReference type="Proteomes" id="UP001595645">
    <property type="component" value="Unassembled WGS sequence"/>
</dbReference>